<dbReference type="EMBL" id="JAMRYM010000024">
    <property type="protein sequence ID" value="MCM6762346.1"/>
    <property type="molecule type" value="Genomic_DNA"/>
</dbReference>
<dbReference type="RefSeq" id="WP_251944874.1">
    <property type="nucleotide sequence ID" value="NZ_JAMRYM010000024.1"/>
</dbReference>
<organism evidence="1 2">
    <name type="scientific">Rathayibacter rubneri</name>
    <dbReference type="NCBI Taxonomy" id="2950106"/>
    <lineage>
        <taxon>Bacteria</taxon>
        <taxon>Bacillati</taxon>
        <taxon>Actinomycetota</taxon>
        <taxon>Actinomycetes</taxon>
        <taxon>Micrococcales</taxon>
        <taxon>Microbacteriaceae</taxon>
        <taxon>Rathayibacter</taxon>
    </lineage>
</organism>
<sequence length="87" mass="9335">MKVYSVDERDSVEEMAASGFRVMLVKAGRRVSAFNVDAASVSEAFAWAEENCAEGAFSLAARFELSGGGVSLMWLTPPPEELMAELG</sequence>
<proteinExistence type="predicted"/>
<protein>
    <submittedName>
        <fullName evidence="1">Uncharacterized protein</fullName>
    </submittedName>
</protein>
<gene>
    <name evidence="1" type="ORF">NB037_07935</name>
</gene>
<keyword evidence="2" id="KW-1185">Reference proteome</keyword>
<accession>A0A9X2E0M2</accession>
<name>A0A9X2E0M2_9MICO</name>
<evidence type="ECO:0000313" key="2">
    <source>
        <dbReference type="Proteomes" id="UP001155240"/>
    </source>
</evidence>
<evidence type="ECO:0000313" key="1">
    <source>
        <dbReference type="EMBL" id="MCM6762346.1"/>
    </source>
</evidence>
<reference evidence="1" key="1">
    <citation type="submission" date="2022-06" db="EMBL/GenBank/DDBJ databases">
        <title>Whole genome shotgun sequencing (WGS) of Rathayibacter sp. ZW T2_19, isolated from stored onions (Allium cepa).</title>
        <authorList>
            <person name="Stoll D.A."/>
            <person name="Huch M."/>
        </authorList>
    </citation>
    <scope>NUCLEOTIDE SEQUENCE</scope>
    <source>
        <strain evidence="1">ZW T2_19</strain>
    </source>
</reference>
<dbReference type="AlphaFoldDB" id="A0A9X2E0M2"/>
<dbReference type="Proteomes" id="UP001155240">
    <property type="component" value="Unassembled WGS sequence"/>
</dbReference>
<comment type="caution">
    <text evidence="1">The sequence shown here is derived from an EMBL/GenBank/DDBJ whole genome shotgun (WGS) entry which is preliminary data.</text>
</comment>